<organism evidence="1 2">
    <name type="scientific">Streptomyces kunmingensis</name>
    <dbReference type="NCBI Taxonomy" id="68225"/>
    <lineage>
        <taxon>Bacteria</taxon>
        <taxon>Bacillati</taxon>
        <taxon>Actinomycetota</taxon>
        <taxon>Actinomycetes</taxon>
        <taxon>Kitasatosporales</taxon>
        <taxon>Streptomycetaceae</taxon>
        <taxon>Streptomyces</taxon>
    </lineage>
</organism>
<evidence type="ECO:0008006" key="3">
    <source>
        <dbReference type="Google" id="ProtNLM"/>
    </source>
</evidence>
<name>A0ABU6C2A3_9ACTN</name>
<reference evidence="1 2" key="1">
    <citation type="submission" date="2022-10" db="EMBL/GenBank/DDBJ databases">
        <authorList>
            <person name="Xie J."/>
            <person name="Shen N."/>
        </authorList>
    </citation>
    <scope>NUCLEOTIDE SEQUENCE [LARGE SCALE GENOMIC DNA]</scope>
    <source>
        <strain evidence="1 2">DSM 41681</strain>
    </source>
</reference>
<keyword evidence="2" id="KW-1185">Reference proteome</keyword>
<dbReference type="RefSeq" id="WP_324765807.1">
    <property type="nucleotide sequence ID" value="NZ_BAAATS010000022.1"/>
</dbReference>
<dbReference type="Proteomes" id="UP001352223">
    <property type="component" value="Unassembled WGS sequence"/>
</dbReference>
<proteinExistence type="predicted"/>
<comment type="caution">
    <text evidence="1">The sequence shown here is derived from an EMBL/GenBank/DDBJ whole genome shotgun (WGS) entry which is preliminary data.</text>
</comment>
<accession>A0ABU6C2A3</accession>
<protein>
    <recommendedName>
        <fullName evidence="3">FXSXX-COOH protein</fullName>
    </recommendedName>
</protein>
<sequence length="56" mass="5709">MPESPMPDVTAMTFGELLDSDDSMLRNAVAWIGAEADKSLPISAGGDDGGGAERVG</sequence>
<gene>
    <name evidence="1" type="ORF">OKJ48_00915</name>
</gene>
<evidence type="ECO:0000313" key="2">
    <source>
        <dbReference type="Proteomes" id="UP001352223"/>
    </source>
</evidence>
<dbReference type="EMBL" id="JAOZYB010000001">
    <property type="protein sequence ID" value="MEB3958825.1"/>
    <property type="molecule type" value="Genomic_DNA"/>
</dbReference>
<evidence type="ECO:0000313" key="1">
    <source>
        <dbReference type="EMBL" id="MEB3958825.1"/>
    </source>
</evidence>